<dbReference type="SUPFAM" id="SSF50104">
    <property type="entry name" value="Translation proteins SH3-like domain"/>
    <property type="match status" value="1"/>
</dbReference>
<dbReference type="PANTHER" id="PTHR10497">
    <property type="entry name" value="60S RIBOSOMAL PROTEIN L27"/>
    <property type="match status" value="1"/>
</dbReference>
<dbReference type="Proteomes" id="UP000265020">
    <property type="component" value="Unassembled WGS sequence"/>
</dbReference>
<dbReference type="InterPro" id="IPR008991">
    <property type="entry name" value="Translation_prot_SH3-like_sf"/>
</dbReference>
<dbReference type="AlphaFoldDB" id="A0A3Q2FYD6"/>
<proteinExistence type="inferred from homology"/>
<dbReference type="STRING" id="28743.ENSCVAP00000013380"/>
<reference evidence="2" key="2">
    <citation type="submission" date="2025-09" db="UniProtKB">
        <authorList>
            <consortium name="Ensembl"/>
        </authorList>
    </citation>
    <scope>IDENTIFICATION</scope>
</reference>
<dbReference type="Gene3D" id="2.30.30.770">
    <property type="match status" value="1"/>
</dbReference>
<comment type="similarity">
    <text evidence="1">Belongs to the eukaryotic ribosomal protein eL27 family.</text>
</comment>
<keyword evidence="3" id="KW-1185">Reference proteome</keyword>
<name>A0A3Q2FYD6_CYPVA</name>
<evidence type="ECO:0000256" key="1">
    <source>
        <dbReference type="ARBA" id="ARBA00009124"/>
    </source>
</evidence>
<organism evidence="2 3">
    <name type="scientific">Cyprinodon variegatus</name>
    <name type="common">Sheepshead minnow</name>
    <dbReference type="NCBI Taxonomy" id="28743"/>
    <lineage>
        <taxon>Eukaryota</taxon>
        <taxon>Metazoa</taxon>
        <taxon>Chordata</taxon>
        <taxon>Craniata</taxon>
        <taxon>Vertebrata</taxon>
        <taxon>Euteleostomi</taxon>
        <taxon>Actinopterygii</taxon>
        <taxon>Neopterygii</taxon>
        <taxon>Teleostei</taxon>
        <taxon>Neoteleostei</taxon>
        <taxon>Acanthomorphata</taxon>
        <taxon>Ovalentaria</taxon>
        <taxon>Atherinomorphae</taxon>
        <taxon>Cyprinodontiformes</taxon>
        <taxon>Cyprinodontidae</taxon>
        <taxon>Cyprinodon</taxon>
    </lineage>
</organism>
<evidence type="ECO:0000313" key="3">
    <source>
        <dbReference type="Proteomes" id="UP000265020"/>
    </source>
</evidence>
<reference evidence="2" key="1">
    <citation type="submission" date="2025-08" db="UniProtKB">
        <authorList>
            <consortium name="Ensembl"/>
        </authorList>
    </citation>
    <scope>IDENTIFICATION</scope>
</reference>
<evidence type="ECO:0000313" key="2">
    <source>
        <dbReference type="Ensembl" id="ENSCVAP00000013380.1"/>
    </source>
</evidence>
<dbReference type="InterPro" id="IPR038655">
    <property type="entry name" value="Ribosomal_eL27_sf"/>
</dbReference>
<dbReference type="GO" id="GO:0003735">
    <property type="term" value="F:structural constituent of ribosome"/>
    <property type="evidence" value="ECO:0007669"/>
    <property type="project" value="InterPro"/>
</dbReference>
<dbReference type="Ensembl" id="ENSCVAT00000020902.1">
    <property type="protein sequence ID" value="ENSCVAP00000013380.1"/>
    <property type="gene ID" value="ENSCVAG00000016031.1"/>
</dbReference>
<dbReference type="GO" id="GO:0006412">
    <property type="term" value="P:translation"/>
    <property type="evidence" value="ECO:0007669"/>
    <property type="project" value="InterPro"/>
</dbReference>
<sequence>MGKSMKLGKVVIVLAGRYAGQKAVIAKNVDGGTICCPYIQAIVAGIYRYCKRSKIFVQVFNYNFIPTRYLLLWKNLTSTRASSGVLRQLC</sequence>
<accession>A0A3Q2FYD6</accession>
<evidence type="ECO:0008006" key="4">
    <source>
        <dbReference type="Google" id="ProtNLM"/>
    </source>
</evidence>
<dbReference type="GO" id="GO:0005840">
    <property type="term" value="C:ribosome"/>
    <property type="evidence" value="ECO:0007669"/>
    <property type="project" value="InterPro"/>
</dbReference>
<protein>
    <recommendedName>
        <fullName evidence="4">60S ribosomal protein L27</fullName>
    </recommendedName>
</protein>
<dbReference type="InterPro" id="IPR001141">
    <property type="entry name" value="Ribosomal_eL27"/>
</dbReference>